<protein>
    <submittedName>
        <fullName evidence="4">Coumaroyl-CoA:anthocyanidin 3-O-glucoside-6''-O-coumaroyltransferase 1-like</fullName>
    </submittedName>
</protein>
<evidence type="ECO:0000313" key="3">
    <source>
        <dbReference type="Proteomes" id="UP000694853"/>
    </source>
</evidence>
<dbReference type="Proteomes" id="UP000694853">
    <property type="component" value="Unplaced"/>
</dbReference>
<evidence type="ECO:0000256" key="1">
    <source>
        <dbReference type="ARBA" id="ARBA00022679"/>
    </source>
</evidence>
<gene>
    <name evidence="4" type="primary">LOC113856534</name>
</gene>
<dbReference type="OrthoDB" id="1862401at2759"/>
<reference evidence="3" key="1">
    <citation type="journal article" date="2019" name="Toxins">
        <title>Detection of Abrin-Like and Prepropulchellin-Like Toxin Genes and Transcripts Using Whole Genome Sequencing and Full-Length Transcript Sequencing of Abrus precatorius.</title>
        <authorList>
            <person name="Hovde B.T."/>
            <person name="Daligault H.E."/>
            <person name="Hanschen E.R."/>
            <person name="Kunde Y.A."/>
            <person name="Johnson M.B."/>
            <person name="Starkenburg S.R."/>
            <person name="Johnson S.L."/>
        </authorList>
    </citation>
    <scope>NUCLEOTIDE SEQUENCE [LARGE SCALE GENOMIC DNA]</scope>
</reference>
<keyword evidence="3" id="KW-1185">Reference proteome</keyword>
<reference evidence="4" key="2">
    <citation type="submission" date="2025-08" db="UniProtKB">
        <authorList>
            <consortium name="RefSeq"/>
        </authorList>
    </citation>
    <scope>IDENTIFICATION</scope>
    <source>
        <tissue evidence="4">Young leaves</tissue>
    </source>
</reference>
<evidence type="ECO:0000313" key="4">
    <source>
        <dbReference type="RefSeq" id="XP_027344182.1"/>
    </source>
</evidence>
<dbReference type="GeneID" id="113856534"/>
<dbReference type="AlphaFoldDB" id="A0A8B8KK19"/>
<accession>A0A8B8KK19</accession>
<organism evidence="3 4">
    <name type="scientific">Abrus precatorius</name>
    <name type="common">Indian licorice</name>
    <name type="synonym">Glycine abrus</name>
    <dbReference type="NCBI Taxonomy" id="3816"/>
    <lineage>
        <taxon>Eukaryota</taxon>
        <taxon>Viridiplantae</taxon>
        <taxon>Streptophyta</taxon>
        <taxon>Embryophyta</taxon>
        <taxon>Tracheophyta</taxon>
        <taxon>Spermatophyta</taxon>
        <taxon>Magnoliopsida</taxon>
        <taxon>eudicotyledons</taxon>
        <taxon>Gunneridae</taxon>
        <taxon>Pentapetalae</taxon>
        <taxon>rosids</taxon>
        <taxon>fabids</taxon>
        <taxon>Fabales</taxon>
        <taxon>Fabaceae</taxon>
        <taxon>Papilionoideae</taxon>
        <taxon>50 kb inversion clade</taxon>
        <taxon>NPAAA clade</taxon>
        <taxon>indigoferoid/millettioid clade</taxon>
        <taxon>Abreae</taxon>
        <taxon>Abrus</taxon>
    </lineage>
</organism>
<dbReference type="InterPro" id="IPR051504">
    <property type="entry name" value="Plant_metabolite_acyltrans"/>
</dbReference>
<dbReference type="KEGG" id="aprc:113856534"/>
<dbReference type="Gene3D" id="3.30.559.10">
    <property type="entry name" value="Chloramphenicol acetyltransferase-like domain"/>
    <property type="match status" value="2"/>
</dbReference>
<dbReference type="Pfam" id="PF02458">
    <property type="entry name" value="Transferase"/>
    <property type="match status" value="1"/>
</dbReference>
<evidence type="ECO:0000256" key="2">
    <source>
        <dbReference type="ARBA" id="ARBA00023315"/>
    </source>
</evidence>
<dbReference type="PANTHER" id="PTHR31625">
    <property type="match status" value="1"/>
</dbReference>
<keyword evidence="1" id="KW-0808">Transferase</keyword>
<sequence>MVLAESAASLSSFQNQSTSMAKDIIDDSQVSPPPHSVTPTILPLTFLDLQWFFSRHATRIFFYQFPHPTQHFLKTALPILKHSLSLTLQHFFPFASNLIVPPQPRFPYIRYLDGDSLSFTVAESVADFTTLTSDSPQDVNDWQPLVPVLPSPRTMHDGTCEFPLMAIKVTVIPNSGFSICVIFNHVAGDGRTLHHFMKFWASVCKSKGDLASLQAFGSLSLPFHDRDIVNDPKGLKLIYLQDMRNLMSQSTQFAGILRRVSADKVRANLTFDREQAERMKRWVYLKCNNNSHGSSGTLHISTFVVTCSLMWVCMIKSELKEKEGSYVTEEYYDEPCNLAFSADCHDHPQFLLPSNYFGNCLVPLVTSVKRSALEGENGVIVAAKAIERMIRGFKIDALSGAETVMSDFRELVKSGQSLVVIVGSPKLTAYNTDFGWGKPRKSEVVNLDSVGTISLTDCRDTQGGVQVGIALERIRMTNFTNIMEQQLSNIAVRD</sequence>
<keyword evidence="2" id="KW-0012">Acyltransferase</keyword>
<dbReference type="GO" id="GO:0016747">
    <property type="term" value="F:acyltransferase activity, transferring groups other than amino-acyl groups"/>
    <property type="evidence" value="ECO:0007669"/>
    <property type="project" value="UniProtKB-ARBA"/>
</dbReference>
<dbReference type="RefSeq" id="XP_027344182.1">
    <property type="nucleotide sequence ID" value="XM_027488381.1"/>
</dbReference>
<name>A0A8B8KK19_ABRPR</name>
<proteinExistence type="predicted"/>
<dbReference type="InterPro" id="IPR023213">
    <property type="entry name" value="CAT-like_dom_sf"/>
</dbReference>